<dbReference type="InParanoid" id="A0CJA1"/>
<dbReference type="KEGG" id="ptm:GSPATT00000578001"/>
<organism evidence="1 2">
    <name type="scientific">Paramecium tetraurelia</name>
    <dbReference type="NCBI Taxonomy" id="5888"/>
    <lineage>
        <taxon>Eukaryota</taxon>
        <taxon>Sar</taxon>
        <taxon>Alveolata</taxon>
        <taxon>Ciliophora</taxon>
        <taxon>Intramacronucleata</taxon>
        <taxon>Oligohymenophorea</taxon>
        <taxon>Peniculida</taxon>
        <taxon>Parameciidae</taxon>
        <taxon>Paramecium</taxon>
    </lineage>
</organism>
<dbReference type="OMA" id="HNENNSH"/>
<dbReference type="RefSeq" id="XP_001438265.1">
    <property type="nucleotide sequence ID" value="XM_001438228.1"/>
</dbReference>
<name>A0CJA1_PARTE</name>
<proteinExistence type="predicted"/>
<dbReference type="EMBL" id="CT868096">
    <property type="protein sequence ID" value="CAK70868.1"/>
    <property type="molecule type" value="Genomic_DNA"/>
</dbReference>
<dbReference type="OrthoDB" id="301032at2759"/>
<gene>
    <name evidence="1" type="ORF">GSPATT00000578001</name>
</gene>
<accession>A0CJA1</accession>
<dbReference type="AlphaFoldDB" id="A0CJA1"/>
<evidence type="ECO:0000313" key="1">
    <source>
        <dbReference type="EMBL" id="CAK70868.1"/>
    </source>
</evidence>
<dbReference type="Proteomes" id="UP000000600">
    <property type="component" value="Unassembled WGS sequence"/>
</dbReference>
<sequence length="219" mass="25582">MFEDVKSESIESNQKNDELNQELQQYWRKIITNLGENFLHLQALSKECDSLEIIQSLFLLEQAKGDQNCKNEQKDITKQLEWLKSESINNNEEMKYGLDGMLLLIEKQQQIEKKNNEMIIKLIKKQDDNSKKLTDLQIDLQRDNNNKCSINIPTLRGSMIDKAKSTIPYSAYNSPNNREIRQQSMYNNLLSNIKLTHVSGTHNENNSHLRKVNKINPLF</sequence>
<dbReference type="GeneID" id="5024051"/>
<evidence type="ECO:0000313" key="2">
    <source>
        <dbReference type="Proteomes" id="UP000000600"/>
    </source>
</evidence>
<keyword evidence="2" id="KW-1185">Reference proteome</keyword>
<dbReference type="HOGENOM" id="CLU_1258243_0_0_1"/>
<protein>
    <submittedName>
        <fullName evidence="1">Uncharacterized protein</fullName>
    </submittedName>
</protein>
<reference evidence="1 2" key="1">
    <citation type="journal article" date="2006" name="Nature">
        <title>Global trends of whole-genome duplications revealed by the ciliate Paramecium tetraurelia.</title>
        <authorList>
            <consortium name="Genoscope"/>
            <person name="Aury J.-M."/>
            <person name="Jaillon O."/>
            <person name="Duret L."/>
            <person name="Noel B."/>
            <person name="Jubin C."/>
            <person name="Porcel B.M."/>
            <person name="Segurens B."/>
            <person name="Daubin V."/>
            <person name="Anthouard V."/>
            <person name="Aiach N."/>
            <person name="Arnaiz O."/>
            <person name="Billaut A."/>
            <person name="Beisson J."/>
            <person name="Blanc I."/>
            <person name="Bouhouche K."/>
            <person name="Camara F."/>
            <person name="Duharcourt S."/>
            <person name="Guigo R."/>
            <person name="Gogendeau D."/>
            <person name="Katinka M."/>
            <person name="Keller A.-M."/>
            <person name="Kissmehl R."/>
            <person name="Klotz C."/>
            <person name="Koll F."/>
            <person name="Le Moue A."/>
            <person name="Lepere C."/>
            <person name="Malinsky S."/>
            <person name="Nowacki M."/>
            <person name="Nowak J.K."/>
            <person name="Plattner H."/>
            <person name="Poulain J."/>
            <person name="Ruiz F."/>
            <person name="Serrano V."/>
            <person name="Zagulski M."/>
            <person name="Dessen P."/>
            <person name="Betermier M."/>
            <person name="Weissenbach J."/>
            <person name="Scarpelli C."/>
            <person name="Schachter V."/>
            <person name="Sperling L."/>
            <person name="Meyer E."/>
            <person name="Cohen J."/>
            <person name="Wincker P."/>
        </authorList>
    </citation>
    <scope>NUCLEOTIDE SEQUENCE [LARGE SCALE GENOMIC DNA]</scope>
    <source>
        <strain evidence="1 2">Stock d4-2</strain>
    </source>
</reference>